<dbReference type="EMBL" id="JAWJWE010000010">
    <property type="protein sequence ID" value="KAK6630569.1"/>
    <property type="molecule type" value="Genomic_DNA"/>
</dbReference>
<evidence type="ECO:0008006" key="3">
    <source>
        <dbReference type="Google" id="ProtNLM"/>
    </source>
</evidence>
<protein>
    <recommendedName>
        <fullName evidence="3">Protein FAM177A1</fullName>
    </recommendedName>
</protein>
<dbReference type="Pfam" id="PF14774">
    <property type="entry name" value="FAM177"/>
    <property type="match status" value="1"/>
</dbReference>
<dbReference type="PANTHER" id="PTHR31206">
    <property type="entry name" value="LP10445P"/>
    <property type="match status" value="1"/>
</dbReference>
<evidence type="ECO:0000313" key="1">
    <source>
        <dbReference type="EMBL" id="KAK6630569.1"/>
    </source>
</evidence>
<gene>
    <name evidence="1" type="ORF">RUM43_014554</name>
</gene>
<dbReference type="Proteomes" id="UP001372834">
    <property type="component" value="Unassembled WGS sequence"/>
</dbReference>
<comment type="caution">
    <text evidence="1">The sequence shown here is derived from an EMBL/GenBank/DDBJ whole genome shotgun (WGS) entry which is preliminary data.</text>
</comment>
<dbReference type="PANTHER" id="PTHR31206:SF1">
    <property type="entry name" value="LP10445P"/>
    <property type="match status" value="1"/>
</dbReference>
<proteinExistence type="predicted"/>
<evidence type="ECO:0000313" key="2">
    <source>
        <dbReference type="Proteomes" id="UP001372834"/>
    </source>
</evidence>
<sequence>MNVSSDMKVVTENDSEQFSNCSQKKILYFSDGTLEVDEEDLDSPAVVTGPRTLTVNPQELTWFPWMWHQTVTAGSKALEVCDFVGESLASFFGITTPKYQFEINEYLRIKKAEEEDAQNGVEMGSWTNRSSNSTNSLRDIVDSKPKVFYSNNVNNLNIA</sequence>
<dbReference type="AlphaFoldDB" id="A0AAN8S6S1"/>
<accession>A0AAN8S6S1</accession>
<name>A0AAN8S6S1_POLSC</name>
<organism evidence="1 2">
    <name type="scientific">Polyplax serrata</name>
    <name type="common">Common mouse louse</name>
    <dbReference type="NCBI Taxonomy" id="468196"/>
    <lineage>
        <taxon>Eukaryota</taxon>
        <taxon>Metazoa</taxon>
        <taxon>Ecdysozoa</taxon>
        <taxon>Arthropoda</taxon>
        <taxon>Hexapoda</taxon>
        <taxon>Insecta</taxon>
        <taxon>Pterygota</taxon>
        <taxon>Neoptera</taxon>
        <taxon>Paraneoptera</taxon>
        <taxon>Psocodea</taxon>
        <taxon>Troctomorpha</taxon>
        <taxon>Phthiraptera</taxon>
        <taxon>Anoplura</taxon>
        <taxon>Polyplacidae</taxon>
        <taxon>Polyplax</taxon>
    </lineage>
</organism>
<dbReference type="InterPro" id="IPR028260">
    <property type="entry name" value="FAM177"/>
</dbReference>
<reference evidence="1 2" key="1">
    <citation type="submission" date="2023-10" db="EMBL/GenBank/DDBJ databases">
        <title>Genomes of two closely related lineages of the louse Polyplax serrata with different host specificities.</title>
        <authorList>
            <person name="Martinu J."/>
            <person name="Tarabai H."/>
            <person name="Stefka J."/>
            <person name="Hypsa V."/>
        </authorList>
    </citation>
    <scope>NUCLEOTIDE SEQUENCE [LARGE SCALE GENOMIC DNA]</scope>
    <source>
        <strain evidence="1">HR10_N</strain>
    </source>
</reference>